<sequence length="175" mass="19818">MNSNNALPANLQQPKTRFPTSALLKENTKYDCSNDIADKLESQFNILQEMMAGKSEKEVHDFLNSSKDPNFNDLASGDFYLHFTYLGMAVTDGWYQALLKMNMVLLEIFYKLKSTVRQQLLFFFAEAVQNNIPKIDNVLTNLLRTISDGSEYKETCGIVQGIAEILITQRSGCDP</sequence>
<dbReference type="PANTHER" id="PTHR13587">
    <property type="entry name" value="INTEGRATOR COMPLEX SUBUNIT 3"/>
    <property type="match status" value="1"/>
</dbReference>
<dbReference type="PANTHER" id="PTHR13587:SF7">
    <property type="entry name" value="INTEGRATOR COMPLEX SUBUNIT 3"/>
    <property type="match status" value="1"/>
</dbReference>
<accession>A0A915DG08</accession>
<evidence type="ECO:0000313" key="5">
    <source>
        <dbReference type="WBParaSite" id="jg19066"/>
    </source>
</evidence>
<dbReference type="WBParaSite" id="jg19066">
    <property type="protein sequence ID" value="jg19066"/>
    <property type="gene ID" value="jg19066"/>
</dbReference>
<feature type="domain" description="Integrator complex subunit 3 N-terminal" evidence="3">
    <location>
        <begin position="81"/>
        <end position="171"/>
    </location>
</feature>
<evidence type="ECO:0000313" key="4">
    <source>
        <dbReference type="Proteomes" id="UP000887574"/>
    </source>
</evidence>
<dbReference type="AlphaFoldDB" id="A0A915DG08"/>
<proteinExistence type="predicted"/>
<dbReference type="GO" id="GO:0005737">
    <property type="term" value="C:cytoplasm"/>
    <property type="evidence" value="ECO:0007669"/>
    <property type="project" value="TreeGrafter"/>
</dbReference>
<organism evidence="4 5">
    <name type="scientific">Ditylenchus dipsaci</name>
    <dbReference type="NCBI Taxonomy" id="166011"/>
    <lineage>
        <taxon>Eukaryota</taxon>
        <taxon>Metazoa</taxon>
        <taxon>Ecdysozoa</taxon>
        <taxon>Nematoda</taxon>
        <taxon>Chromadorea</taxon>
        <taxon>Rhabditida</taxon>
        <taxon>Tylenchina</taxon>
        <taxon>Tylenchomorpha</taxon>
        <taxon>Sphaerularioidea</taxon>
        <taxon>Anguinidae</taxon>
        <taxon>Anguininae</taxon>
        <taxon>Ditylenchus</taxon>
    </lineage>
</organism>
<evidence type="ECO:0000256" key="2">
    <source>
        <dbReference type="ARBA" id="ARBA00054331"/>
    </source>
</evidence>
<dbReference type="Proteomes" id="UP000887574">
    <property type="component" value="Unplaced"/>
</dbReference>
<dbReference type="InterPro" id="IPR045334">
    <property type="entry name" value="INTS3"/>
</dbReference>
<dbReference type="InterPro" id="IPR019333">
    <property type="entry name" value="INTS3_N"/>
</dbReference>
<comment type="function">
    <text evidence="2">Component of the integrator complex, a multiprotein complex that terminates RNA polymerase II (Pol II) transcription in the promoter-proximal region of genes. The integrator complex provides a quality checkpoint during transcription elongation by driving premature transcription termination of transcripts that are unfavorably configured for transcriptional elongation: the complex terminates transcription by (1) catalyzing dephosphorylation of the C-terminal domain (CTD) of Pol II subunit Polr2A/Rbp1 and Spt5, and (2) degrading the exiting nascent RNA transcript via endonuclease activity. The integrator complex is also involved in the 3'-end processing of the U7 snRNA, and also the spliceosomal snRNAs U1, U2, U4 and U5.</text>
</comment>
<keyword evidence="4" id="KW-1185">Reference proteome</keyword>
<dbReference type="Pfam" id="PF10189">
    <property type="entry name" value="Ints3_N"/>
    <property type="match status" value="1"/>
</dbReference>
<evidence type="ECO:0000259" key="3">
    <source>
        <dbReference type="Pfam" id="PF10189"/>
    </source>
</evidence>
<name>A0A915DG08_9BILA</name>
<evidence type="ECO:0000256" key="1">
    <source>
        <dbReference type="ARBA" id="ARBA00032741"/>
    </source>
</evidence>
<reference evidence="5" key="1">
    <citation type="submission" date="2022-11" db="UniProtKB">
        <authorList>
            <consortium name="WormBaseParasite"/>
        </authorList>
    </citation>
    <scope>IDENTIFICATION</scope>
</reference>
<protein>
    <recommendedName>
        <fullName evidence="1">SOSS complex subunit A homolog</fullName>
    </recommendedName>
</protein>